<sequence length="256" mass="28433">MKLCTPIPLLSCLWIFCKWSPNRAEPGGSTEKLLQEFTRSFMIISRRPSILLLCALQVLYESSYILFAYVWTPLFLQLGDTALPQPYIGSVYGCLMAGMLLGILIYCKLSVHLLAPSLLSVATALSCTGMFAAVLVTYPHELSAMKYNLSLLMLVIYQLGSGIYFPTTQRLQKDLLPADNRSSILSLFRVPLNLLAICTLCILSLLDGFGNWVILCVSAILNCGCLVISFILARTIKQSNVDYFILELKPQKEGEV</sequence>
<evidence type="ECO:0000313" key="14">
    <source>
        <dbReference type="EMBL" id="KFD45472.1"/>
    </source>
</evidence>
<gene>
    <name evidence="14" type="ORF">M513_13650</name>
    <name evidence="15" type="ORF">M514_13650</name>
</gene>
<dbReference type="EMBL" id="KL367499">
    <property type="protein sequence ID" value="KFD69063.1"/>
    <property type="molecule type" value="Genomic_DNA"/>
</dbReference>
<dbReference type="Pfam" id="PF05631">
    <property type="entry name" value="MFS_5"/>
    <property type="match status" value="1"/>
</dbReference>
<keyword evidence="7 12" id="KW-1133">Transmembrane helix</keyword>
<evidence type="ECO:0000256" key="3">
    <source>
        <dbReference type="ARBA" id="ARBA00021242"/>
    </source>
</evidence>
<organism evidence="15">
    <name type="scientific">Trichuris suis</name>
    <name type="common">pig whipworm</name>
    <dbReference type="NCBI Taxonomy" id="68888"/>
    <lineage>
        <taxon>Eukaryota</taxon>
        <taxon>Metazoa</taxon>
        <taxon>Ecdysozoa</taxon>
        <taxon>Nematoda</taxon>
        <taxon>Enoplea</taxon>
        <taxon>Dorylaimia</taxon>
        <taxon>Trichinellida</taxon>
        <taxon>Trichuridae</taxon>
        <taxon>Trichuris</taxon>
    </lineage>
</organism>
<dbReference type="PANTHER" id="PTHR23516">
    <property type="entry name" value="SAM (S-ADENOSYL METHIONINE) TRANSPORTER"/>
    <property type="match status" value="1"/>
</dbReference>
<feature type="signal peptide" evidence="13">
    <location>
        <begin position="1"/>
        <end position="24"/>
    </location>
</feature>
<dbReference type="Proteomes" id="UP000030758">
    <property type="component" value="Unassembled WGS sequence"/>
</dbReference>
<dbReference type="GO" id="GO:0006811">
    <property type="term" value="P:monoatomic ion transport"/>
    <property type="evidence" value="ECO:0007669"/>
    <property type="project" value="UniProtKB-KW"/>
</dbReference>
<name>A0A085NHW7_9BILA</name>
<feature type="transmembrane region" description="Helical" evidence="12">
    <location>
        <begin position="186"/>
        <end position="206"/>
    </location>
</feature>
<evidence type="ECO:0000256" key="11">
    <source>
        <dbReference type="ARBA" id="ARBA00032555"/>
    </source>
</evidence>
<feature type="non-terminal residue" evidence="15">
    <location>
        <position position="256"/>
    </location>
</feature>
<feature type="chain" id="PRO_5007379645" description="Molybdate-anion transporter" evidence="13">
    <location>
        <begin position="25"/>
        <end position="256"/>
    </location>
</feature>
<keyword evidence="9 12" id="KW-0472">Membrane</keyword>
<feature type="transmembrane region" description="Helical" evidence="12">
    <location>
        <begin position="144"/>
        <end position="165"/>
    </location>
</feature>
<evidence type="ECO:0000256" key="10">
    <source>
        <dbReference type="ARBA" id="ARBA00030646"/>
    </source>
</evidence>
<dbReference type="GO" id="GO:0005886">
    <property type="term" value="C:plasma membrane"/>
    <property type="evidence" value="ECO:0007669"/>
    <property type="project" value="UniProtKB-SubCell"/>
</dbReference>
<dbReference type="Proteomes" id="UP000030764">
    <property type="component" value="Unassembled WGS sequence"/>
</dbReference>
<dbReference type="SUPFAM" id="SSF103473">
    <property type="entry name" value="MFS general substrate transporter"/>
    <property type="match status" value="1"/>
</dbReference>
<evidence type="ECO:0000256" key="4">
    <source>
        <dbReference type="ARBA" id="ARBA00022448"/>
    </source>
</evidence>
<feature type="transmembrane region" description="Helical" evidence="12">
    <location>
        <begin position="50"/>
        <end position="72"/>
    </location>
</feature>
<evidence type="ECO:0000256" key="12">
    <source>
        <dbReference type="SAM" id="Phobius"/>
    </source>
</evidence>
<comment type="subcellular location">
    <subcellularLocation>
        <location evidence="2">Cell membrane</location>
        <topology evidence="2">Multi-pass membrane protein</topology>
    </subcellularLocation>
</comment>
<evidence type="ECO:0000256" key="6">
    <source>
        <dbReference type="ARBA" id="ARBA00022692"/>
    </source>
</evidence>
<dbReference type="InterPro" id="IPR008509">
    <property type="entry name" value="MOT2/MFSD5"/>
</dbReference>
<dbReference type="Gene3D" id="1.20.1250.20">
    <property type="entry name" value="MFS general substrate transporter like domains"/>
    <property type="match status" value="1"/>
</dbReference>
<dbReference type="PANTHER" id="PTHR23516:SF1">
    <property type="entry name" value="MOLYBDATE-ANION TRANSPORTER"/>
    <property type="match status" value="1"/>
</dbReference>
<evidence type="ECO:0000313" key="15">
    <source>
        <dbReference type="EMBL" id="KFD69063.1"/>
    </source>
</evidence>
<feature type="transmembrane region" description="Helical" evidence="12">
    <location>
        <begin position="212"/>
        <end position="233"/>
    </location>
</feature>
<keyword evidence="16" id="KW-1185">Reference proteome</keyword>
<dbReference type="GO" id="GO:0015098">
    <property type="term" value="F:molybdate ion transmembrane transporter activity"/>
    <property type="evidence" value="ECO:0007669"/>
    <property type="project" value="InterPro"/>
</dbReference>
<keyword evidence="5" id="KW-1003">Cell membrane</keyword>
<proteinExistence type="predicted"/>
<dbReference type="EMBL" id="KL363484">
    <property type="protein sequence ID" value="KFD45472.1"/>
    <property type="molecule type" value="Genomic_DNA"/>
</dbReference>
<keyword evidence="6 12" id="KW-0812">Transmembrane</keyword>
<evidence type="ECO:0000313" key="16">
    <source>
        <dbReference type="Proteomes" id="UP000030764"/>
    </source>
</evidence>
<keyword evidence="8" id="KW-0406">Ion transport</keyword>
<evidence type="ECO:0000256" key="13">
    <source>
        <dbReference type="SAM" id="SignalP"/>
    </source>
</evidence>
<dbReference type="AlphaFoldDB" id="A0A085NHW7"/>
<feature type="transmembrane region" description="Helical" evidence="12">
    <location>
        <begin position="87"/>
        <end position="106"/>
    </location>
</feature>
<evidence type="ECO:0000256" key="5">
    <source>
        <dbReference type="ARBA" id="ARBA00022475"/>
    </source>
</evidence>
<evidence type="ECO:0000256" key="2">
    <source>
        <dbReference type="ARBA" id="ARBA00004651"/>
    </source>
</evidence>
<dbReference type="InterPro" id="IPR036259">
    <property type="entry name" value="MFS_trans_sf"/>
</dbReference>
<reference evidence="15 16" key="1">
    <citation type="journal article" date="2014" name="Nat. Genet.">
        <title>Genome and transcriptome of the porcine whipworm Trichuris suis.</title>
        <authorList>
            <person name="Jex A.R."/>
            <person name="Nejsum P."/>
            <person name="Schwarz E.M."/>
            <person name="Hu L."/>
            <person name="Young N.D."/>
            <person name="Hall R.S."/>
            <person name="Korhonen P.K."/>
            <person name="Liao S."/>
            <person name="Thamsborg S."/>
            <person name="Xia J."/>
            <person name="Xu P."/>
            <person name="Wang S."/>
            <person name="Scheerlinck J.P."/>
            <person name="Hofmann A."/>
            <person name="Sternberg P.W."/>
            <person name="Wang J."/>
            <person name="Gasser R.B."/>
        </authorList>
    </citation>
    <scope>NUCLEOTIDE SEQUENCE [LARGE SCALE GENOMIC DNA]</scope>
    <source>
        <strain evidence="15">DCEP-RM93F</strain>
        <strain evidence="14">DCEP-RM93M</strain>
    </source>
</reference>
<evidence type="ECO:0000256" key="8">
    <source>
        <dbReference type="ARBA" id="ARBA00023065"/>
    </source>
</evidence>
<keyword evidence="13" id="KW-0732">Signal</keyword>
<accession>A0A085NHW7</accession>
<comment type="function">
    <text evidence="1">Mediates high-affinity intracellular uptake of the rare oligo-element molybdenum.</text>
</comment>
<protein>
    <recommendedName>
        <fullName evidence="3">Molybdate-anion transporter</fullName>
    </recommendedName>
    <alternativeName>
        <fullName evidence="10">Major facilitator superfamily domain-containing protein 5</fullName>
    </alternativeName>
    <alternativeName>
        <fullName evidence="11">Molybdate transporter 2 homolog</fullName>
    </alternativeName>
</protein>
<evidence type="ECO:0000256" key="9">
    <source>
        <dbReference type="ARBA" id="ARBA00023136"/>
    </source>
</evidence>
<keyword evidence="4" id="KW-0813">Transport</keyword>
<evidence type="ECO:0000256" key="7">
    <source>
        <dbReference type="ARBA" id="ARBA00022989"/>
    </source>
</evidence>
<evidence type="ECO:0000256" key="1">
    <source>
        <dbReference type="ARBA" id="ARBA00003019"/>
    </source>
</evidence>
<feature type="transmembrane region" description="Helical" evidence="12">
    <location>
        <begin position="118"/>
        <end position="138"/>
    </location>
</feature>